<dbReference type="Gene3D" id="1.10.287.130">
    <property type="match status" value="1"/>
</dbReference>
<dbReference type="Gene3D" id="3.30.565.10">
    <property type="entry name" value="Histidine kinase-like ATPase, C-terminal domain"/>
    <property type="match status" value="1"/>
</dbReference>
<dbReference type="EMBL" id="CP041636">
    <property type="protein sequence ID" value="QDO99128.1"/>
    <property type="molecule type" value="Genomic_DNA"/>
</dbReference>
<dbReference type="KEGG" id="fer:FNB15_18435"/>
<dbReference type="InterPro" id="IPR036890">
    <property type="entry name" value="HATPase_C_sf"/>
</dbReference>
<keyword evidence="7" id="KW-1133">Transmembrane helix</keyword>
<keyword evidence="4" id="KW-0808">Transferase</keyword>
<organism evidence="9 10">
    <name type="scientific">Ferrovibrio terrae</name>
    <dbReference type="NCBI Taxonomy" id="2594003"/>
    <lineage>
        <taxon>Bacteria</taxon>
        <taxon>Pseudomonadati</taxon>
        <taxon>Pseudomonadota</taxon>
        <taxon>Alphaproteobacteria</taxon>
        <taxon>Rhodospirillales</taxon>
        <taxon>Rhodospirillaceae</taxon>
        <taxon>Ferrovibrio</taxon>
    </lineage>
</organism>
<dbReference type="OrthoDB" id="9814202at2"/>
<keyword evidence="7" id="KW-0812">Transmembrane</keyword>
<reference evidence="9 10" key="1">
    <citation type="submission" date="2019-07" db="EMBL/GenBank/DDBJ databases">
        <title>Genome sequencing for Ferrovibrio sp. K5.</title>
        <authorList>
            <person name="Park S.-J."/>
        </authorList>
    </citation>
    <scope>NUCLEOTIDE SEQUENCE [LARGE SCALE GENOMIC DNA]</scope>
    <source>
        <strain evidence="9 10">K5</strain>
    </source>
</reference>
<dbReference type="SMART" id="SM00387">
    <property type="entry name" value="HATPase_c"/>
    <property type="match status" value="1"/>
</dbReference>
<evidence type="ECO:0000313" key="9">
    <source>
        <dbReference type="EMBL" id="QDO99128.1"/>
    </source>
</evidence>
<dbReference type="SUPFAM" id="SSF55874">
    <property type="entry name" value="ATPase domain of HSP90 chaperone/DNA topoisomerase II/histidine kinase"/>
    <property type="match status" value="1"/>
</dbReference>
<dbReference type="AlphaFoldDB" id="A0A516H5T6"/>
<sequence length="364" mass="39799">MLFAATRQQPRLLRYLHAANRWLGRCHVALATAILVGFCALGTQILLVLCGEIFAQPLNGKMFTICGIITILVATPVILHAQMMLRAQRTARYRLKMMTRELAIALHNAEDVNNSRAAQFANMSHELRTPMNAIVGFSDILRHQRFGPMQNARYLEFAGDINDSAQHLLDLINNLLDLAKLEAGGFDARDAEAIEVEDGIEMAIRLLRPLATQQQVQVKVEIATPGLHIMAIERMLRQILINLLSNAIKFTPPQGQVTVMLSSNAAGEAVVEIGDTGIGMSATDIRAAFMPFGQVNSMLSRKHVGTGLGLPLAKAMVELNHGRLDLHSVPGEGTTVTLVFPALTPGRAEPLRLEELAARAEEVL</sequence>
<dbReference type="RefSeq" id="WP_144258124.1">
    <property type="nucleotide sequence ID" value="NZ_CP041636.1"/>
</dbReference>
<name>A0A516H5T6_9PROT</name>
<gene>
    <name evidence="9" type="ORF">FNB15_18435</name>
</gene>
<evidence type="ECO:0000256" key="3">
    <source>
        <dbReference type="ARBA" id="ARBA00022553"/>
    </source>
</evidence>
<evidence type="ECO:0000256" key="4">
    <source>
        <dbReference type="ARBA" id="ARBA00022679"/>
    </source>
</evidence>
<evidence type="ECO:0000256" key="5">
    <source>
        <dbReference type="ARBA" id="ARBA00022777"/>
    </source>
</evidence>
<feature type="transmembrane region" description="Helical" evidence="7">
    <location>
        <begin position="62"/>
        <end position="85"/>
    </location>
</feature>
<proteinExistence type="predicted"/>
<dbReference type="GO" id="GO:0000155">
    <property type="term" value="F:phosphorelay sensor kinase activity"/>
    <property type="evidence" value="ECO:0007669"/>
    <property type="project" value="InterPro"/>
</dbReference>
<keyword evidence="6" id="KW-0902">Two-component regulatory system</keyword>
<dbReference type="Pfam" id="PF00512">
    <property type="entry name" value="HisKA"/>
    <property type="match status" value="1"/>
</dbReference>
<comment type="catalytic activity">
    <reaction evidence="1">
        <text>ATP + protein L-histidine = ADP + protein N-phospho-L-histidine.</text>
        <dbReference type="EC" id="2.7.13.3"/>
    </reaction>
</comment>
<evidence type="ECO:0000256" key="2">
    <source>
        <dbReference type="ARBA" id="ARBA00012438"/>
    </source>
</evidence>
<dbReference type="CDD" id="cd00082">
    <property type="entry name" value="HisKA"/>
    <property type="match status" value="1"/>
</dbReference>
<keyword evidence="3" id="KW-0597">Phosphoprotein</keyword>
<dbReference type="SUPFAM" id="SSF47384">
    <property type="entry name" value="Homodimeric domain of signal transducing histidine kinase"/>
    <property type="match status" value="1"/>
</dbReference>
<keyword evidence="5 9" id="KW-0418">Kinase</keyword>
<dbReference type="Pfam" id="PF02518">
    <property type="entry name" value="HATPase_c"/>
    <property type="match status" value="1"/>
</dbReference>
<dbReference type="PRINTS" id="PR00344">
    <property type="entry name" value="BCTRLSENSOR"/>
</dbReference>
<dbReference type="InterPro" id="IPR003594">
    <property type="entry name" value="HATPase_dom"/>
</dbReference>
<feature type="domain" description="Histidine kinase" evidence="8">
    <location>
        <begin position="122"/>
        <end position="344"/>
    </location>
</feature>
<evidence type="ECO:0000256" key="1">
    <source>
        <dbReference type="ARBA" id="ARBA00000085"/>
    </source>
</evidence>
<evidence type="ECO:0000313" key="10">
    <source>
        <dbReference type="Proteomes" id="UP000317496"/>
    </source>
</evidence>
<dbReference type="InterPro" id="IPR003661">
    <property type="entry name" value="HisK_dim/P_dom"/>
</dbReference>
<dbReference type="EC" id="2.7.13.3" evidence="2"/>
<evidence type="ECO:0000259" key="8">
    <source>
        <dbReference type="PROSITE" id="PS50109"/>
    </source>
</evidence>
<keyword evidence="10" id="KW-1185">Reference proteome</keyword>
<dbReference type="SMART" id="SM00388">
    <property type="entry name" value="HisKA"/>
    <property type="match status" value="1"/>
</dbReference>
<keyword evidence="7" id="KW-0472">Membrane</keyword>
<feature type="transmembrane region" description="Helical" evidence="7">
    <location>
        <begin position="28"/>
        <end position="56"/>
    </location>
</feature>
<protein>
    <recommendedName>
        <fullName evidence="2">histidine kinase</fullName>
        <ecNumber evidence="2">2.7.13.3</ecNumber>
    </recommendedName>
</protein>
<evidence type="ECO:0000256" key="6">
    <source>
        <dbReference type="ARBA" id="ARBA00023012"/>
    </source>
</evidence>
<dbReference type="PANTHER" id="PTHR43711">
    <property type="entry name" value="TWO-COMPONENT HISTIDINE KINASE"/>
    <property type="match status" value="1"/>
</dbReference>
<dbReference type="InterPro" id="IPR050736">
    <property type="entry name" value="Sensor_HK_Regulatory"/>
</dbReference>
<accession>A0A516H5T6</accession>
<evidence type="ECO:0000256" key="7">
    <source>
        <dbReference type="SAM" id="Phobius"/>
    </source>
</evidence>
<dbReference type="InterPro" id="IPR005467">
    <property type="entry name" value="His_kinase_dom"/>
</dbReference>
<dbReference type="PROSITE" id="PS50109">
    <property type="entry name" value="HIS_KIN"/>
    <property type="match status" value="1"/>
</dbReference>
<dbReference type="InterPro" id="IPR036097">
    <property type="entry name" value="HisK_dim/P_sf"/>
</dbReference>
<dbReference type="InterPro" id="IPR004358">
    <property type="entry name" value="Sig_transdc_His_kin-like_C"/>
</dbReference>
<dbReference type="Proteomes" id="UP000317496">
    <property type="component" value="Chromosome"/>
</dbReference>
<dbReference type="PANTHER" id="PTHR43711:SF1">
    <property type="entry name" value="HISTIDINE KINASE 1"/>
    <property type="match status" value="1"/>
</dbReference>